<name>A0A6I8MCK9_9FUSO</name>
<keyword evidence="1" id="KW-0175">Coiled coil</keyword>
<protein>
    <submittedName>
        <fullName evidence="2">Uncharacterized protein</fullName>
    </submittedName>
</protein>
<dbReference type="EMBL" id="CABWIB010000002">
    <property type="protein sequence ID" value="VWL89628.1"/>
    <property type="molecule type" value="Genomic_DNA"/>
</dbReference>
<evidence type="ECO:0000313" key="2">
    <source>
        <dbReference type="EMBL" id="VWL89628.1"/>
    </source>
</evidence>
<dbReference type="AlphaFoldDB" id="A0A6I8MCK9"/>
<dbReference type="Proteomes" id="UP000419017">
    <property type="component" value="Unassembled WGS sequence"/>
</dbReference>
<feature type="coiled-coil region" evidence="1">
    <location>
        <begin position="60"/>
        <end position="108"/>
    </location>
</feature>
<sequence length="143" mass="16621">MKNMKNLLPIKEYANSLGVSTNTVKNWANEGNANFELIKVGSRNYVKLHEMKTEISENNNVIYERLLAEKEIEIQRLNSELQGKSYEIKGLEKQIENLLRENSEKQTIIIGMQQQMTAMTQNNTLLLETSKEQKKRKKFLGIF</sequence>
<accession>A0A6I8MCK9</accession>
<keyword evidence="3" id="KW-1185">Reference proteome</keyword>
<evidence type="ECO:0000256" key="1">
    <source>
        <dbReference type="SAM" id="Coils"/>
    </source>
</evidence>
<gene>
    <name evidence="2" type="ORF">OMES3154_01282</name>
</gene>
<proteinExistence type="predicted"/>
<organism evidence="2 3">
    <name type="scientific">Oceanivirga miroungae</name>
    <dbReference type="NCBI Taxonomy" id="1130046"/>
    <lineage>
        <taxon>Bacteria</taxon>
        <taxon>Fusobacteriati</taxon>
        <taxon>Fusobacteriota</taxon>
        <taxon>Fusobacteriia</taxon>
        <taxon>Fusobacteriales</taxon>
        <taxon>Leptotrichiaceae</taxon>
        <taxon>Oceanivirga</taxon>
    </lineage>
</organism>
<dbReference type="RefSeq" id="WP_156683971.1">
    <property type="nucleotide sequence ID" value="NZ_CABWIB010000002.1"/>
</dbReference>
<reference evidence="2 3" key="1">
    <citation type="submission" date="2019-10" db="EMBL/GenBank/DDBJ databases">
        <authorList>
            <person name="Blom J."/>
        </authorList>
    </citation>
    <scope>NUCLEOTIDE SEQUENCE [LARGE SCALE GENOMIC DNA]</scope>
    <source>
        <strain evidence="2 3">ES3154-GLU</strain>
    </source>
</reference>
<evidence type="ECO:0000313" key="3">
    <source>
        <dbReference type="Proteomes" id="UP000419017"/>
    </source>
</evidence>